<dbReference type="InterPro" id="IPR049749">
    <property type="entry name" value="SCO2521-like"/>
</dbReference>
<protein>
    <submittedName>
        <fullName evidence="1">SCO2521 family protein</fullName>
    </submittedName>
</protein>
<evidence type="ECO:0000313" key="1">
    <source>
        <dbReference type="EMBL" id="MDQ7904277.1"/>
    </source>
</evidence>
<keyword evidence="2" id="KW-1185">Reference proteome</keyword>
<evidence type="ECO:0000313" key="2">
    <source>
        <dbReference type="Proteomes" id="UP001230908"/>
    </source>
</evidence>
<proteinExistence type="predicted"/>
<gene>
    <name evidence="1" type="ORF">RB614_07045</name>
</gene>
<dbReference type="EMBL" id="JAVHUY010000005">
    <property type="protein sequence ID" value="MDQ7904277.1"/>
    <property type="molecule type" value="Genomic_DNA"/>
</dbReference>
<accession>A0ABU0ZD57</accession>
<dbReference type="Proteomes" id="UP001230908">
    <property type="component" value="Unassembled WGS sequence"/>
</dbReference>
<dbReference type="NCBIfam" id="NF040565">
    <property type="entry name" value="SCO2521_fam"/>
    <property type="match status" value="1"/>
</dbReference>
<organism evidence="1 2">
    <name type="scientific">Phytohabitans maris</name>
    <dbReference type="NCBI Taxonomy" id="3071409"/>
    <lineage>
        <taxon>Bacteria</taxon>
        <taxon>Bacillati</taxon>
        <taxon>Actinomycetota</taxon>
        <taxon>Actinomycetes</taxon>
        <taxon>Micromonosporales</taxon>
        <taxon>Micromonosporaceae</taxon>
    </lineage>
</organism>
<comment type="caution">
    <text evidence="1">The sequence shown here is derived from an EMBL/GenBank/DDBJ whole genome shotgun (WGS) entry which is preliminary data.</text>
</comment>
<dbReference type="RefSeq" id="WP_308711548.1">
    <property type="nucleotide sequence ID" value="NZ_JAVHUY010000005.1"/>
</dbReference>
<reference evidence="1 2" key="1">
    <citation type="submission" date="2023-08" db="EMBL/GenBank/DDBJ databases">
        <title>Phytohabitans sansha sp. nov., isolated from marine sediment.</title>
        <authorList>
            <person name="Zhao Y."/>
            <person name="Yi K."/>
        </authorList>
    </citation>
    <scope>NUCLEOTIDE SEQUENCE [LARGE SCALE GENOMIC DNA]</scope>
    <source>
        <strain evidence="1 2">ZYX-F-186</strain>
    </source>
</reference>
<sequence>MKTLTHGCETSEPCCPIDDIDLAAGGAMLTLGEVHTGFLRNSTSVSGDRMSRVLALAQGERVRRSERPMPYAISPERLRGIDCVLVAASGARHRTIGTVATHAAITGGHVLQGSAFTRIVGSESKRRLPWPHYLSRPGVVEIVGKIDWADLVAGFLSESHSRDAMDLGAICAEVMHLVQTSSDLDQITPMRTARARLRWAALDQDGDRRVHFAIEQGGLRTLRIPGDHGDPGALAEICADLAMHDWLLTSLESLIERSDIGAVSRTQIVRRFRPAIDYLLHLWMPAARVDQSVWDALERNPGFTRHWEALVNRIRDQLAAATVALLGESLTEMSDR</sequence>
<name>A0ABU0ZD57_9ACTN</name>